<name>A0A109BHL2_HYPSL</name>
<comment type="caution">
    <text evidence="1">The sequence shown here is derived from an EMBL/GenBank/DDBJ whole genome shotgun (WGS) entry which is preliminary data.</text>
</comment>
<evidence type="ECO:0000313" key="1">
    <source>
        <dbReference type="EMBL" id="KWT68993.1"/>
    </source>
</evidence>
<gene>
    <name evidence="1" type="ORF">APY04_1730</name>
</gene>
<reference evidence="1 2" key="1">
    <citation type="submission" date="2015-10" db="EMBL/GenBank/DDBJ databases">
        <title>Transcriptomic analysis of a linuron degrading triple-species bacterial consortium.</title>
        <authorList>
            <person name="Albers P."/>
        </authorList>
    </citation>
    <scope>NUCLEOTIDE SEQUENCE [LARGE SCALE GENOMIC DNA]</scope>
    <source>
        <strain evidence="1 2">WDL6</strain>
    </source>
</reference>
<proteinExistence type="predicted"/>
<dbReference type="Proteomes" id="UP000059074">
    <property type="component" value="Unassembled WGS sequence"/>
</dbReference>
<dbReference type="STRING" id="121290.APY04_1730"/>
<dbReference type="EMBL" id="LMTR01000051">
    <property type="protein sequence ID" value="KWT68993.1"/>
    <property type="molecule type" value="Genomic_DNA"/>
</dbReference>
<accession>A0A109BHL2</accession>
<protein>
    <submittedName>
        <fullName evidence="1">Uncharacterized protein</fullName>
    </submittedName>
</protein>
<sequence length="43" mass="4762">MFLRRWVIVVPEQISICGIIGLENRSSVLVSEPFGEVKFAPSG</sequence>
<organism evidence="1 2">
    <name type="scientific">Hyphomicrobium sulfonivorans</name>
    <dbReference type="NCBI Taxonomy" id="121290"/>
    <lineage>
        <taxon>Bacteria</taxon>
        <taxon>Pseudomonadati</taxon>
        <taxon>Pseudomonadota</taxon>
        <taxon>Alphaproteobacteria</taxon>
        <taxon>Hyphomicrobiales</taxon>
        <taxon>Hyphomicrobiaceae</taxon>
        <taxon>Hyphomicrobium</taxon>
    </lineage>
</organism>
<dbReference type="AlphaFoldDB" id="A0A109BHL2"/>
<evidence type="ECO:0000313" key="2">
    <source>
        <dbReference type="Proteomes" id="UP000059074"/>
    </source>
</evidence>
<keyword evidence="2" id="KW-1185">Reference proteome</keyword>